<dbReference type="InterPro" id="IPR045864">
    <property type="entry name" value="aa-tRNA-synth_II/BPL/LPL"/>
</dbReference>
<name>A0AAP2RAU7_9EURY</name>
<dbReference type="EMBL" id="PGCK01000002">
    <property type="protein sequence ID" value="MCD1294109.1"/>
    <property type="molecule type" value="Genomic_DNA"/>
</dbReference>
<dbReference type="PIRSF" id="PIRSF006503">
    <property type="entry name" value="UCP006503"/>
    <property type="match status" value="1"/>
</dbReference>
<proteinExistence type="predicted"/>
<evidence type="ECO:0000313" key="2">
    <source>
        <dbReference type="Proteomes" id="UP001320159"/>
    </source>
</evidence>
<accession>A0AAP2RAU7</accession>
<dbReference type="Pfam" id="PF04017">
    <property type="entry name" value="DUF366"/>
    <property type="match status" value="1"/>
</dbReference>
<sequence>MKLLIADETIDYDGSQIGSLWAYTRFRLQDDSIVCFRGKCNVTPDHMIDLEDRVMDEKIESPDMIHFIVEHFDMTSLKLAYARQRLLAAIAAEVFKDRGIIVKRSGDDLFYDGGKLSISIASASPVSHKIHFGINVRCDEYMSLEKMGITDPEAIMAVIGERYSAEYDDIEMSLRKSRPLGVYL</sequence>
<keyword evidence="2" id="KW-1185">Reference proteome</keyword>
<dbReference type="AlphaFoldDB" id="A0AAP2RAU7"/>
<comment type="caution">
    <text evidence="1">The sequence shown here is derived from an EMBL/GenBank/DDBJ whole genome shotgun (WGS) entry which is preliminary data.</text>
</comment>
<reference evidence="1 2" key="1">
    <citation type="submission" date="2017-11" db="EMBL/GenBank/DDBJ databases">
        <title>Isolation and Characterization of Family Methanocellaceae Species from Potential Methane Hydrate Area Offshore Southwestern Taiwan.</title>
        <authorList>
            <person name="Zhang W.-L."/>
            <person name="Chen W.-C."/>
            <person name="Lai M.-C."/>
            <person name="Chen S.-C."/>
        </authorList>
    </citation>
    <scope>NUCLEOTIDE SEQUENCE [LARGE SCALE GENOMIC DNA]</scope>
    <source>
        <strain evidence="1 2">CWC-04</strain>
    </source>
</reference>
<dbReference type="Gene3D" id="3.30.930.10">
    <property type="entry name" value="Bira Bifunctional Protein, Domain 2"/>
    <property type="match status" value="1"/>
</dbReference>
<dbReference type="SUPFAM" id="SSF55681">
    <property type="entry name" value="Class II aaRS and biotin synthetases"/>
    <property type="match status" value="1"/>
</dbReference>
<evidence type="ECO:0000313" key="1">
    <source>
        <dbReference type="EMBL" id="MCD1294109.1"/>
    </source>
</evidence>
<gene>
    <name evidence="1" type="ORF">CUJ83_03755</name>
</gene>
<dbReference type="InterPro" id="IPR007162">
    <property type="entry name" value="DUF366"/>
</dbReference>
<dbReference type="Proteomes" id="UP001320159">
    <property type="component" value="Unassembled WGS sequence"/>
</dbReference>
<protein>
    <submittedName>
        <fullName evidence="1">DUF366 domain-containing protein</fullName>
    </submittedName>
</protein>
<organism evidence="1 2">
    <name type="scientific">Methanooceanicella nereidis</name>
    <dbReference type="NCBI Taxonomy" id="2052831"/>
    <lineage>
        <taxon>Archaea</taxon>
        <taxon>Methanobacteriati</taxon>
        <taxon>Methanobacteriota</taxon>
        <taxon>Stenosarchaea group</taxon>
        <taxon>Methanomicrobia</taxon>
        <taxon>Methanocellales</taxon>
        <taxon>Methanocellaceae</taxon>
        <taxon>Methanooceanicella</taxon>
    </lineage>
</organism>
<dbReference type="RefSeq" id="WP_230740759.1">
    <property type="nucleotide sequence ID" value="NZ_PGCK01000002.1"/>
</dbReference>